<name>B3S553_TRIAD</name>
<gene>
    <name evidence="5" type="ORF">TRIADDRAFT_59200</name>
</gene>
<reference evidence="5 6" key="1">
    <citation type="journal article" date="2008" name="Nature">
        <title>The Trichoplax genome and the nature of placozoans.</title>
        <authorList>
            <person name="Srivastava M."/>
            <person name="Begovic E."/>
            <person name="Chapman J."/>
            <person name="Putnam N.H."/>
            <person name="Hellsten U."/>
            <person name="Kawashima T."/>
            <person name="Kuo A."/>
            <person name="Mitros T."/>
            <person name="Salamov A."/>
            <person name="Carpenter M.L."/>
            <person name="Signorovitch A.Y."/>
            <person name="Moreno M.A."/>
            <person name="Kamm K."/>
            <person name="Grimwood J."/>
            <person name="Schmutz J."/>
            <person name="Shapiro H."/>
            <person name="Grigoriev I.V."/>
            <person name="Buss L.W."/>
            <person name="Schierwater B."/>
            <person name="Dellaporta S.L."/>
            <person name="Rokhsar D.S."/>
        </authorList>
    </citation>
    <scope>NUCLEOTIDE SEQUENCE [LARGE SCALE GENOMIC DNA]</scope>
    <source>
        <strain evidence="5 6">Grell-BS-1999</strain>
    </source>
</reference>
<dbReference type="EMBL" id="DS985250">
    <property type="protein sequence ID" value="EDV22206.1"/>
    <property type="molecule type" value="Genomic_DNA"/>
</dbReference>
<dbReference type="SUPFAM" id="SSF48452">
    <property type="entry name" value="TPR-like"/>
    <property type="match status" value="1"/>
</dbReference>
<dbReference type="PANTHER" id="PTHR22904:SF532">
    <property type="entry name" value="HEAT SHOCK PROTEIN STI1-LIKE PROTEIN"/>
    <property type="match status" value="1"/>
</dbReference>
<dbReference type="InParanoid" id="B3S553"/>
<dbReference type="HOGENOM" id="CLU_100724_0_0_1"/>
<dbReference type="KEGG" id="tad:TRIADDRAFT_59200"/>
<accession>B3S553</accession>
<keyword evidence="4" id="KW-1133">Transmembrane helix</keyword>
<dbReference type="AlphaFoldDB" id="B3S553"/>
<keyword evidence="1" id="KW-0677">Repeat</keyword>
<feature type="region of interest" description="Disordered" evidence="3">
    <location>
        <begin position="211"/>
        <end position="239"/>
    </location>
</feature>
<dbReference type="STRING" id="10228.B3S553"/>
<organism evidence="5 6">
    <name type="scientific">Trichoplax adhaerens</name>
    <name type="common">Trichoplax reptans</name>
    <dbReference type="NCBI Taxonomy" id="10228"/>
    <lineage>
        <taxon>Eukaryota</taxon>
        <taxon>Metazoa</taxon>
        <taxon>Placozoa</taxon>
        <taxon>Uniplacotomia</taxon>
        <taxon>Trichoplacea</taxon>
        <taxon>Trichoplacidae</taxon>
        <taxon>Trichoplax</taxon>
    </lineage>
</organism>
<evidence type="ECO:0000256" key="4">
    <source>
        <dbReference type="SAM" id="Phobius"/>
    </source>
</evidence>
<dbReference type="PANTHER" id="PTHR22904">
    <property type="entry name" value="TPR REPEAT CONTAINING PROTEIN"/>
    <property type="match status" value="1"/>
</dbReference>
<sequence>MSSWEQRAVEAEKKGDAAAEEKKPIEAALHYTEAIKIQPAVYHLYLKRSKVFLQMEHHSLALQDAILYIQRSRNKPDGYIMKAEIEHSAQHYKNAVISYRLAAEKTKDARGKKKIEECLKQSLDTLQEQRRKEGRRPLFCLAVSLVLAIIIVIIDSRILQKPLLRDNLIAQGSVIFIISAFGYGIGKLTNWVIESDRNSLLEAPIDLLDLGNNTSETSRDKQRNQTSDKKSTPSHTKSD</sequence>
<dbReference type="GeneID" id="6756442"/>
<dbReference type="Proteomes" id="UP000009022">
    <property type="component" value="Unassembled WGS sequence"/>
</dbReference>
<dbReference type="InterPro" id="IPR011990">
    <property type="entry name" value="TPR-like_helical_dom_sf"/>
</dbReference>
<evidence type="ECO:0000313" key="5">
    <source>
        <dbReference type="EMBL" id="EDV22206.1"/>
    </source>
</evidence>
<feature type="compositionally biased region" description="Basic and acidic residues" evidence="3">
    <location>
        <begin position="217"/>
        <end position="239"/>
    </location>
</feature>
<dbReference type="PhylomeDB" id="B3S553"/>
<keyword evidence="2" id="KW-0802">TPR repeat</keyword>
<evidence type="ECO:0000256" key="2">
    <source>
        <dbReference type="ARBA" id="ARBA00022803"/>
    </source>
</evidence>
<dbReference type="Gene3D" id="1.25.40.10">
    <property type="entry name" value="Tetratricopeptide repeat domain"/>
    <property type="match status" value="1"/>
</dbReference>
<dbReference type="RefSeq" id="XP_002115361.1">
    <property type="nucleotide sequence ID" value="XM_002115325.1"/>
</dbReference>
<protein>
    <submittedName>
        <fullName evidence="5">Uncharacterized protein</fullName>
    </submittedName>
</protein>
<dbReference type="OMA" id="QPQWAKG"/>
<feature type="transmembrane region" description="Helical" evidence="4">
    <location>
        <begin position="138"/>
        <end position="156"/>
    </location>
</feature>
<evidence type="ECO:0000313" key="6">
    <source>
        <dbReference type="Proteomes" id="UP000009022"/>
    </source>
</evidence>
<dbReference type="CTD" id="6756442"/>
<dbReference type="OrthoDB" id="10038545at2759"/>
<evidence type="ECO:0000256" key="3">
    <source>
        <dbReference type="SAM" id="MobiDB-lite"/>
    </source>
</evidence>
<evidence type="ECO:0000256" key="1">
    <source>
        <dbReference type="ARBA" id="ARBA00022737"/>
    </source>
</evidence>
<keyword evidence="4" id="KW-0812">Transmembrane</keyword>
<proteinExistence type="predicted"/>
<feature type="transmembrane region" description="Helical" evidence="4">
    <location>
        <begin position="168"/>
        <end position="186"/>
    </location>
</feature>
<keyword evidence="4" id="KW-0472">Membrane</keyword>
<keyword evidence="6" id="KW-1185">Reference proteome</keyword>